<gene>
    <name evidence="1" type="ORF">SAMCFNEI73_Ch3129</name>
</gene>
<evidence type="ECO:0000313" key="1">
    <source>
        <dbReference type="EMBL" id="APG92393.1"/>
    </source>
</evidence>
<dbReference type="EMBL" id="CP013107">
    <property type="protein sequence ID" value="APG92393.1"/>
    <property type="molecule type" value="Genomic_DNA"/>
</dbReference>
<evidence type="ECO:0000313" key="2">
    <source>
        <dbReference type="Proteomes" id="UP000182306"/>
    </source>
</evidence>
<organism evidence="1 2">
    <name type="scientific">Sinorhizobium americanum</name>
    <dbReference type="NCBI Taxonomy" id="194963"/>
    <lineage>
        <taxon>Bacteria</taxon>
        <taxon>Pseudomonadati</taxon>
        <taxon>Pseudomonadota</taxon>
        <taxon>Alphaproteobacteria</taxon>
        <taxon>Hyphomicrobiales</taxon>
        <taxon>Rhizobiaceae</taxon>
        <taxon>Sinorhizobium/Ensifer group</taxon>
        <taxon>Sinorhizobium</taxon>
    </lineage>
</organism>
<dbReference type="AlphaFoldDB" id="A0A1L3LQT7"/>
<sequence length="67" mass="7440">MLAVSSLDRIQCIHAVGRLLPSSAVNTTARKLQQLLQDCTPFARSRGSYAAFWYQNGFQVGCCVSFR</sequence>
<accession>A0A1L3LQT7</accession>
<protein>
    <submittedName>
        <fullName evidence="1">Uncharacterized protein</fullName>
    </submittedName>
</protein>
<dbReference type="KEGG" id="same:SAMCFNEI73_Ch3129"/>
<dbReference type="Proteomes" id="UP000182306">
    <property type="component" value="Chromosome"/>
</dbReference>
<name>A0A1L3LQT7_9HYPH</name>
<keyword evidence="2" id="KW-1185">Reference proteome</keyword>
<reference evidence="1 2" key="1">
    <citation type="submission" date="2015-10" db="EMBL/GenBank/DDBJ databases">
        <title>Genomic differences between typical nodule nitrogen-fixing rhizobial strains and those coming from bean seeds.</title>
        <authorList>
            <person name="Peralta H."/>
            <person name="Aguilar-Vera A."/>
            <person name="Diaz R."/>
            <person name="Mora Y."/>
            <person name="Martinez-Batallar G."/>
            <person name="Salazar E."/>
            <person name="Vargas-Lagunas C."/>
            <person name="Encarnacion S."/>
            <person name="Girard L."/>
            <person name="Mora J."/>
        </authorList>
    </citation>
    <scope>NUCLEOTIDE SEQUENCE [LARGE SCALE GENOMIC DNA]</scope>
    <source>
        <strain evidence="1 2">CFNEI 73</strain>
    </source>
</reference>
<proteinExistence type="predicted"/>